<keyword evidence="4" id="KW-0472">Membrane</keyword>
<dbReference type="InterPro" id="IPR027417">
    <property type="entry name" value="P-loop_NTPase"/>
</dbReference>
<name>A0A507FE27_9FUNG</name>
<dbReference type="Pfam" id="PF00005">
    <property type="entry name" value="ABC_tran"/>
    <property type="match status" value="1"/>
</dbReference>
<feature type="transmembrane region" description="Helical" evidence="4">
    <location>
        <begin position="424"/>
        <end position="445"/>
    </location>
</feature>
<dbReference type="PANTHER" id="PTHR19229:SF263">
    <property type="entry name" value="CHROMOSOME UNDETERMINED SCAFFOLD_17, WHOLE GENOME SHOTGUN SEQUENCE"/>
    <property type="match status" value="1"/>
</dbReference>
<comment type="caution">
    <text evidence="6">The sequence shown here is derived from an EMBL/GenBank/DDBJ whole genome shotgun (WGS) entry which is preliminary data.</text>
</comment>
<keyword evidence="2" id="KW-0067">ATP-binding</keyword>
<feature type="transmembrane region" description="Helical" evidence="4">
    <location>
        <begin position="352"/>
        <end position="372"/>
    </location>
</feature>
<keyword evidence="4" id="KW-0812">Transmembrane</keyword>
<evidence type="ECO:0000259" key="5">
    <source>
        <dbReference type="PROSITE" id="PS50893"/>
    </source>
</evidence>
<keyword evidence="1" id="KW-0547">Nucleotide-binding</keyword>
<organism evidence="6 7">
    <name type="scientific">Chytriomyces confervae</name>
    <dbReference type="NCBI Taxonomy" id="246404"/>
    <lineage>
        <taxon>Eukaryota</taxon>
        <taxon>Fungi</taxon>
        <taxon>Fungi incertae sedis</taxon>
        <taxon>Chytridiomycota</taxon>
        <taxon>Chytridiomycota incertae sedis</taxon>
        <taxon>Chytridiomycetes</taxon>
        <taxon>Chytridiales</taxon>
        <taxon>Chytriomycetaceae</taxon>
        <taxon>Chytriomyces</taxon>
    </lineage>
</organism>
<feature type="transmembrane region" description="Helical" evidence="4">
    <location>
        <begin position="45"/>
        <end position="64"/>
    </location>
</feature>
<dbReference type="GO" id="GO:0140359">
    <property type="term" value="F:ABC-type transporter activity"/>
    <property type="evidence" value="ECO:0007669"/>
    <property type="project" value="InterPro"/>
</dbReference>
<feature type="region of interest" description="Disordered" evidence="3">
    <location>
        <begin position="504"/>
        <end position="523"/>
    </location>
</feature>
<dbReference type="STRING" id="246404.A0A507FE27"/>
<dbReference type="InterPro" id="IPR003439">
    <property type="entry name" value="ABC_transporter-like_ATP-bd"/>
</dbReference>
<evidence type="ECO:0000256" key="3">
    <source>
        <dbReference type="SAM" id="MobiDB-lite"/>
    </source>
</evidence>
<feature type="transmembrane region" description="Helical" evidence="4">
    <location>
        <begin position="316"/>
        <end position="340"/>
    </location>
</feature>
<dbReference type="InterPro" id="IPR017871">
    <property type="entry name" value="ABC_transporter-like_CS"/>
</dbReference>
<dbReference type="InterPro" id="IPR026082">
    <property type="entry name" value="ABCA"/>
</dbReference>
<evidence type="ECO:0000256" key="1">
    <source>
        <dbReference type="ARBA" id="ARBA00022741"/>
    </source>
</evidence>
<feature type="compositionally biased region" description="Basic and acidic residues" evidence="3">
    <location>
        <begin position="504"/>
        <end position="513"/>
    </location>
</feature>
<dbReference type="GO" id="GO:0005524">
    <property type="term" value="F:ATP binding"/>
    <property type="evidence" value="ECO:0007669"/>
    <property type="project" value="UniProtKB-KW"/>
</dbReference>
<evidence type="ECO:0000256" key="4">
    <source>
        <dbReference type="SAM" id="Phobius"/>
    </source>
</evidence>
<dbReference type="OrthoDB" id="2102429at2759"/>
<dbReference type="CDD" id="cd03263">
    <property type="entry name" value="ABC_subfamily_A"/>
    <property type="match status" value="1"/>
</dbReference>
<accession>A0A507FE27</accession>
<feature type="domain" description="ABC transporter" evidence="5">
    <location>
        <begin position="491"/>
        <end position="761"/>
    </location>
</feature>
<dbReference type="Proteomes" id="UP000320333">
    <property type="component" value="Unassembled WGS sequence"/>
</dbReference>
<dbReference type="Gene3D" id="3.40.50.300">
    <property type="entry name" value="P-loop containing nucleotide triphosphate hydrolases"/>
    <property type="match status" value="1"/>
</dbReference>
<dbReference type="EMBL" id="QEAP01000150">
    <property type="protein sequence ID" value="TPX74005.1"/>
    <property type="molecule type" value="Genomic_DNA"/>
</dbReference>
<evidence type="ECO:0000256" key="2">
    <source>
        <dbReference type="ARBA" id="ARBA00022840"/>
    </source>
</evidence>
<dbReference type="AlphaFoldDB" id="A0A507FE27"/>
<dbReference type="GO" id="GO:0016887">
    <property type="term" value="F:ATP hydrolysis activity"/>
    <property type="evidence" value="ECO:0007669"/>
    <property type="project" value="InterPro"/>
</dbReference>
<protein>
    <recommendedName>
        <fullName evidence="5">ABC transporter domain-containing protein</fullName>
    </recommendedName>
</protein>
<gene>
    <name evidence="6" type="ORF">CcCBS67573_g04715</name>
</gene>
<dbReference type="GO" id="GO:0016020">
    <property type="term" value="C:membrane"/>
    <property type="evidence" value="ECO:0007669"/>
    <property type="project" value="InterPro"/>
</dbReference>
<dbReference type="SUPFAM" id="SSF52540">
    <property type="entry name" value="P-loop containing nucleoside triphosphate hydrolases"/>
    <property type="match status" value="1"/>
</dbReference>
<evidence type="ECO:0000313" key="6">
    <source>
        <dbReference type="EMBL" id="TPX74005.1"/>
    </source>
</evidence>
<proteinExistence type="predicted"/>
<feature type="transmembrane region" description="Helical" evidence="4">
    <location>
        <begin position="235"/>
        <end position="260"/>
    </location>
</feature>
<feature type="transmembrane region" description="Helical" evidence="4">
    <location>
        <begin position="280"/>
        <end position="304"/>
    </location>
</feature>
<keyword evidence="7" id="KW-1185">Reference proteome</keyword>
<dbReference type="PROSITE" id="PS00211">
    <property type="entry name" value="ABC_TRANSPORTER_1"/>
    <property type="match status" value="1"/>
</dbReference>
<evidence type="ECO:0000313" key="7">
    <source>
        <dbReference type="Proteomes" id="UP000320333"/>
    </source>
</evidence>
<sequence length="858" mass="93169">MAPQPHVLSSHFNTAQKFNWFGQFAALVRWNLINKTREPARLIEAVYNFILYMALLVVLNRFVFSKAGSVSVTEMAQLSSLCPSDVPACIPLAYVTPNSSLPSSISRVIGEIKSLALQSEPASSADRIMTPFASRAALVAFKKANPSNLFVAVEFYSFNETSFDTAFTIWVPDYSYFTDGAITSGYVTAQAYIERAVLNAQRSAQLPNAAKLSSPLLYNNGNGIRVGKMSVKSSGLLITLVLYIIFTFHAVAVSLFIRTVSAESKILKPGMLVMGLDETAYASSMFAAQLVFTIPSAIIAVPILCVGANVFVSTSWAVVLIGFVLYVASLNSFSYCLVALFPVMEEGASTGIGFLSMFGSMAIALLGQFLIFSSATTTRSSKMLFQLVPQAAITQFLSQTQAQENNNVPVTVGTLGDFPEIQDALVMLFLDVFVWIGLGLLATLLRRRFSQRHGDNVPADVLTRSDAYERPDADIQAVDFSAIPFEARDVVRVIKVAKAFQKKASEEPKKDGTSEPGAAGKRWATKKKGKKYLTALKGVSIDLHRGQTLALLGHNGAGKTTLLSVLYGQEKPSAGQVLVKVPDEHGNFSVLDAAIDKDMVRIRQNLGVCPQFDVLFQSFTPREGIIIKDANNQADSNAMPAYIEALLSDVGLLEKADTAAKNLSGGQKRKLSLAIALLGNPALILLDEPTTGMDAGAVEQVWRLLEYVKQGRTIIITTHSMEEADTLGDRIAILSHGSFQAIGTSMFLKGKFGVGYHLNVDFSDVSGLHALLKVVKQTFHDAQVEDERVARNAAKISLPRPANLGQSEYSAMLADMFETLHNELSQNNLAGVESLGLSQTTLEQVFLTLREEDEKAER</sequence>
<dbReference type="PROSITE" id="PS50893">
    <property type="entry name" value="ABC_TRANSPORTER_2"/>
    <property type="match status" value="1"/>
</dbReference>
<keyword evidence="4" id="KW-1133">Transmembrane helix</keyword>
<dbReference type="SMART" id="SM00382">
    <property type="entry name" value="AAA"/>
    <property type="match status" value="1"/>
</dbReference>
<dbReference type="PANTHER" id="PTHR19229">
    <property type="entry name" value="ATP-BINDING CASSETTE TRANSPORTER SUBFAMILY A ABCA"/>
    <property type="match status" value="1"/>
</dbReference>
<dbReference type="InterPro" id="IPR003593">
    <property type="entry name" value="AAA+_ATPase"/>
</dbReference>
<reference evidence="6 7" key="1">
    <citation type="journal article" date="2019" name="Sci. Rep.">
        <title>Comparative genomics of chytrid fungi reveal insights into the obligate biotrophic and pathogenic lifestyle of Synchytrium endobioticum.</title>
        <authorList>
            <person name="van de Vossenberg B.T.L.H."/>
            <person name="Warris S."/>
            <person name="Nguyen H.D.T."/>
            <person name="van Gent-Pelzer M.P.E."/>
            <person name="Joly D.L."/>
            <person name="van de Geest H.C."/>
            <person name="Bonants P.J.M."/>
            <person name="Smith D.S."/>
            <person name="Levesque C.A."/>
            <person name="van der Lee T.A.J."/>
        </authorList>
    </citation>
    <scope>NUCLEOTIDE SEQUENCE [LARGE SCALE GENOMIC DNA]</scope>
    <source>
        <strain evidence="6 7">CBS 675.73</strain>
    </source>
</reference>